<keyword evidence="1" id="KW-0547">Nucleotide-binding</keyword>
<keyword evidence="4" id="KW-1185">Reference proteome</keyword>
<proteinExistence type="predicted"/>
<dbReference type="EMBL" id="BJXC01000012">
    <property type="protein sequence ID" value="GEM52158.1"/>
    <property type="molecule type" value="Genomic_DNA"/>
</dbReference>
<evidence type="ECO:0000259" key="2">
    <source>
        <dbReference type="PROSITE" id="PS50975"/>
    </source>
</evidence>
<evidence type="ECO:0000313" key="3">
    <source>
        <dbReference type="EMBL" id="GEM52158.1"/>
    </source>
</evidence>
<dbReference type="PROSITE" id="PS50975">
    <property type="entry name" value="ATP_GRASP"/>
    <property type="match status" value="1"/>
</dbReference>
<evidence type="ECO:0000256" key="1">
    <source>
        <dbReference type="PROSITE-ProRule" id="PRU00409"/>
    </source>
</evidence>
<dbReference type="AlphaFoldDB" id="A0A511NI56"/>
<sequence length="328" mass="38708">MNPKIAKWTQYEFWPFWLFYGPLTPWYIYKIFQAGAPAYFCSVNPNMKWGGFIDYSKIDLLNQIDENYKPKTFFFEEFTTQNIPFNFPFVAKPNTGERGIGVELIRNTTDWFSYLEQNNRNLILQEYIQSTMEFGVFYVRMPKEKTGKIISITAKNFLTFTGNGTSTLKELIEQNLRAFYRKEYLFKRYQSELNSILNKDEKLLVEPIGNHSRGTTFLDGSSLKTQKLEETIDYVAQKIEGFYYGRIDLKAKSLEDFQNGNFVILEINGANSEATHIYDPSFHLLKAYKEVIKHLNYQHKIAIQNHQLGVKWTDWKLLAKELFKRYQS</sequence>
<dbReference type="STRING" id="1218108.GCA_000382425_01460"/>
<dbReference type="GO" id="GO:0046872">
    <property type="term" value="F:metal ion binding"/>
    <property type="evidence" value="ECO:0007669"/>
    <property type="project" value="InterPro"/>
</dbReference>
<dbReference type="RefSeq" id="WP_019974962.1">
    <property type="nucleotide sequence ID" value="NZ_BJXC01000012.1"/>
</dbReference>
<dbReference type="OrthoDB" id="9775266at2"/>
<protein>
    <submittedName>
        <fullName evidence="3">D-alanine--D-alanine ligase</fullName>
    </submittedName>
</protein>
<dbReference type="GO" id="GO:0016874">
    <property type="term" value="F:ligase activity"/>
    <property type="evidence" value="ECO:0007669"/>
    <property type="project" value="UniProtKB-KW"/>
</dbReference>
<organism evidence="3 4">
    <name type="scientific">Empedobacter brevis NBRC 14943 = ATCC 43319</name>
    <dbReference type="NCBI Taxonomy" id="1218108"/>
    <lineage>
        <taxon>Bacteria</taxon>
        <taxon>Pseudomonadati</taxon>
        <taxon>Bacteroidota</taxon>
        <taxon>Flavobacteriia</taxon>
        <taxon>Flavobacteriales</taxon>
        <taxon>Weeksellaceae</taxon>
        <taxon>Empedobacter</taxon>
    </lineage>
</organism>
<accession>A0A511NI56</accession>
<dbReference type="Proteomes" id="UP000321245">
    <property type="component" value="Unassembled WGS sequence"/>
</dbReference>
<feature type="domain" description="ATP-grasp" evidence="2">
    <location>
        <begin position="58"/>
        <end position="293"/>
    </location>
</feature>
<gene>
    <name evidence="3" type="ORF">EB1_19480</name>
</gene>
<keyword evidence="3" id="KW-0436">Ligase</keyword>
<evidence type="ECO:0000313" key="4">
    <source>
        <dbReference type="Proteomes" id="UP000321245"/>
    </source>
</evidence>
<reference evidence="3 4" key="1">
    <citation type="submission" date="2019-07" db="EMBL/GenBank/DDBJ databases">
        <title>Whole genome shotgun sequence of Empedobacter brevis NBRC 14943.</title>
        <authorList>
            <person name="Hosoyama A."/>
            <person name="Uohara A."/>
            <person name="Ohji S."/>
            <person name="Ichikawa N."/>
        </authorList>
    </citation>
    <scope>NUCLEOTIDE SEQUENCE [LARGE SCALE GENOMIC DNA]</scope>
    <source>
        <strain evidence="3 4">NBRC 14943</strain>
    </source>
</reference>
<dbReference type="InterPro" id="IPR011761">
    <property type="entry name" value="ATP-grasp"/>
</dbReference>
<comment type="caution">
    <text evidence="3">The sequence shown here is derived from an EMBL/GenBank/DDBJ whole genome shotgun (WGS) entry which is preliminary data.</text>
</comment>
<dbReference type="SUPFAM" id="SSF56059">
    <property type="entry name" value="Glutathione synthetase ATP-binding domain-like"/>
    <property type="match status" value="1"/>
</dbReference>
<dbReference type="GO" id="GO:0005524">
    <property type="term" value="F:ATP binding"/>
    <property type="evidence" value="ECO:0007669"/>
    <property type="project" value="UniProtKB-UniRule"/>
</dbReference>
<name>A0A511NI56_9FLAO</name>
<dbReference type="GeneID" id="84649662"/>
<keyword evidence="1" id="KW-0067">ATP-binding</keyword>